<feature type="compositionally biased region" description="Basic residues" evidence="1">
    <location>
        <begin position="518"/>
        <end position="534"/>
    </location>
</feature>
<organism evidence="2 3">
    <name type="scientific">Recurvomyces mirabilis</name>
    <dbReference type="NCBI Taxonomy" id="574656"/>
    <lineage>
        <taxon>Eukaryota</taxon>
        <taxon>Fungi</taxon>
        <taxon>Dikarya</taxon>
        <taxon>Ascomycota</taxon>
        <taxon>Pezizomycotina</taxon>
        <taxon>Dothideomycetes</taxon>
        <taxon>Dothideomycetidae</taxon>
        <taxon>Mycosphaerellales</taxon>
        <taxon>Teratosphaeriaceae</taxon>
        <taxon>Recurvomyces</taxon>
    </lineage>
</organism>
<evidence type="ECO:0000313" key="3">
    <source>
        <dbReference type="Proteomes" id="UP001274830"/>
    </source>
</evidence>
<feature type="region of interest" description="Disordered" evidence="1">
    <location>
        <begin position="634"/>
        <end position="688"/>
    </location>
</feature>
<proteinExistence type="predicted"/>
<feature type="compositionally biased region" description="Polar residues" evidence="1">
    <location>
        <begin position="644"/>
        <end position="655"/>
    </location>
</feature>
<gene>
    <name evidence="2" type="ORF">LTR78_008648</name>
</gene>
<feature type="compositionally biased region" description="Low complexity" evidence="1">
    <location>
        <begin position="458"/>
        <end position="497"/>
    </location>
</feature>
<feature type="compositionally biased region" description="Basic residues" evidence="1">
    <location>
        <begin position="283"/>
        <end position="292"/>
    </location>
</feature>
<sequence>MAAIKEVQQIPNKSDMPPYQQTEGQYPKRTTSRIAELRNAFNQPVKPLGVSDAAYAETKRLQRPVNPTGALSTWLENDGRADRPAAATARPAVRPASKEPTLLDGVTVIYAPVPNFSIPTPRSSPTKTKKPKTQLTALPPVYRPVGPYNGSPYVHGSRATTKTKNMRRRTQSSEFTVPEQMVRQHDTISLLSSSASEWARDTEAEHREVLQAGYMCETKMAFVERKKRELASILEKLEEVETQLGQLGDVDDVRAIKPSLAYRPGKSPHKRHRDSGVHISPTQRRRKGHRINRSASSRMSSLMARAAVVTPQMSAASSVMWSPRTSTDESMQSRLTRMSSRGCQSRMSLLSLSSFSSFDTVLTVSSRTAVSTAVSAAMKPVPLYRGIPTLQSVPARGNSRVMDDSSPMDHNSPEYKQSPALISSEARPANDVFQIQRLSAPEDKGRLTGPYQDIVILTPPSSTARVTTRPSRPRPTTISPVTPLRDLPSESSSYYSNDNEEDADDYFEDPPSPLQHYGTRKHHHHHHHHHHHNRTISARPSPEAEKSSPSKPLRLTLTPPICAESPPQLANNSGNTTKRSTPLVRAFKRWITPKSSVATVPTTASAALPQRASYATQPTTSPTKRRGFSSLFKRRSCAPRKSSVESQTQQYQSVAPHSVHVHGTRFSMTTPPQQTGPYANRPYHELAG</sequence>
<accession>A0AAE0WHN4</accession>
<reference evidence="2" key="1">
    <citation type="submission" date="2023-07" db="EMBL/GenBank/DDBJ databases">
        <title>Black Yeasts Isolated from many extreme environments.</title>
        <authorList>
            <person name="Coleine C."/>
            <person name="Stajich J.E."/>
            <person name="Selbmann L."/>
        </authorList>
    </citation>
    <scope>NUCLEOTIDE SEQUENCE</scope>
    <source>
        <strain evidence="2">CCFEE 5485</strain>
    </source>
</reference>
<feature type="region of interest" description="Disordered" evidence="1">
    <location>
        <begin position="1"/>
        <end position="29"/>
    </location>
</feature>
<feature type="region of interest" description="Disordered" evidence="1">
    <location>
        <begin position="394"/>
        <end position="416"/>
    </location>
</feature>
<feature type="compositionally biased region" description="Acidic residues" evidence="1">
    <location>
        <begin position="498"/>
        <end position="508"/>
    </location>
</feature>
<dbReference type="Proteomes" id="UP001274830">
    <property type="component" value="Unassembled WGS sequence"/>
</dbReference>
<comment type="caution">
    <text evidence="2">The sequence shown here is derived from an EMBL/GenBank/DDBJ whole genome shotgun (WGS) entry which is preliminary data.</text>
</comment>
<dbReference type="AlphaFoldDB" id="A0AAE0WHN4"/>
<feature type="region of interest" description="Disordered" evidence="1">
    <location>
        <begin position="261"/>
        <end position="297"/>
    </location>
</feature>
<keyword evidence="3" id="KW-1185">Reference proteome</keyword>
<evidence type="ECO:0000313" key="2">
    <source>
        <dbReference type="EMBL" id="KAK3671548.1"/>
    </source>
</evidence>
<evidence type="ECO:0000256" key="1">
    <source>
        <dbReference type="SAM" id="MobiDB-lite"/>
    </source>
</evidence>
<feature type="region of interest" description="Disordered" evidence="1">
    <location>
        <begin position="458"/>
        <end position="558"/>
    </location>
</feature>
<feature type="region of interest" description="Disordered" evidence="1">
    <location>
        <begin position="138"/>
        <end position="173"/>
    </location>
</feature>
<feature type="compositionally biased region" description="Polar residues" evidence="1">
    <location>
        <begin position="19"/>
        <end position="29"/>
    </location>
</feature>
<dbReference type="EMBL" id="JAUTXT010000042">
    <property type="protein sequence ID" value="KAK3671548.1"/>
    <property type="molecule type" value="Genomic_DNA"/>
</dbReference>
<feature type="compositionally biased region" description="Polar residues" evidence="1">
    <location>
        <begin position="666"/>
        <end position="677"/>
    </location>
</feature>
<protein>
    <submittedName>
        <fullName evidence="2">Uncharacterized protein</fullName>
    </submittedName>
</protein>
<name>A0AAE0WHN4_9PEZI</name>